<gene>
    <name evidence="1" type="ORF">TheveDRAFT_0748</name>
</gene>
<dbReference type="AlphaFoldDB" id="H0URG0"/>
<name>H0URG0_9BACT</name>
<dbReference type="EMBL" id="CM001377">
    <property type="protein sequence ID" value="EHM09899.1"/>
    <property type="molecule type" value="Genomic_DNA"/>
</dbReference>
<dbReference type="eggNOG" id="COG4966">
    <property type="taxonomic scope" value="Bacteria"/>
</dbReference>
<organism evidence="1 2">
    <name type="scientific">Thermanaerovibrio velox DSM 12556</name>
    <dbReference type="NCBI Taxonomy" id="926567"/>
    <lineage>
        <taxon>Bacteria</taxon>
        <taxon>Thermotogati</taxon>
        <taxon>Synergistota</taxon>
        <taxon>Synergistia</taxon>
        <taxon>Synergistales</taxon>
        <taxon>Synergistaceae</taxon>
        <taxon>Thermanaerovibrio</taxon>
    </lineage>
</organism>
<sequence length="266" mass="28865">MALLVGAIALVGSVAMFWLYISHYERIEFSSRARMRAEEAVAVLQDWVLNAAVGVSADKPSKAFPGVSTLGSWNDLVEVVDSSRKLRLVYGVPSGITVISVDRPSVPPGEVVKIEVTDPLPADLYAVSPATLKGWLVFPSGNLPLRIDSVSGKTLSLSNPHSEDVFVVPFDEVFYPRALVAEQKDGQLYVEDVSLGAPQPRTGVGYADIRFLLSQGVLTLHVLSRGDGPGRGLPSTWPSSFGTSISSDDQKGYLMHVRTSWRLRNR</sequence>
<protein>
    <recommendedName>
        <fullName evidence="3">Tfp pilus assembly protein PilW</fullName>
    </recommendedName>
</protein>
<dbReference type="Proteomes" id="UP000005730">
    <property type="component" value="Chromosome"/>
</dbReference>
<evidence type="ECO:0000313" key="2">
    <source>
        <dbReference type="Proteomes" id="UP000005730"/>
    </source>
</evidence>
<proteinExistence type="predicted"/>
<dbReference type="HOGENOM" id="CLU_1045594_0_0_0"/>
<dbReference type="STRING" id="926567.TheveDRAFT_0748"/>
<evidence type="ECO:0000313" key="1">
    <source>
        <dbReference type="EMBL" id="EHM09899.1"/>
    </source>
</evidence>
<reference evidence="1 2" key="1">
    <citation type="submission" date="2011-10" db="EMBL/GenBank/DDBJ databases">
        <title>The Noncontiguous Finished genome of Thermanaerovibrio velox DSM 12556.</title>
        <authorList>
            <consortium name="US DOE Joint Genome Institute (JGI-PGF)"/>
            <person name="Lucas S."/>
            <person name="Copeland A."/>
            <person name="Lapidus A."/>
            <person name="Glavina del Rio T."/>
            <person name="Dalin E."/>
            <person name="Tice H."/>
            <person name="Bruce D."/>
            <person name="Goodwin L."/>
            <person name="Pitluck S."/>
            <person name="Peters L."/>
            <person name="Mikhailova N."/>
            <person name="Teshima H."/>
            <person name="Kyrpides N."/>
            <person name="Mavromatis K."/>
            <person name="Ivanova N."/>
            <person name="Markowitz V."/>
            <person name="Cheng J.-F."/>
            <person name="Hugenholtz P."/>
            <person name="Woyke T."/>
            <person name="Wu D."/>
            <person name="Spring S."/>
            <person name="Brambilla E.-M."/>
            <person name="Klenk H.-P."/>
            <person name="Eisen J.A."/>
        </authorList>
    </citation>
    <scope>NUCLEOTIDE SEQUENCE [LARGE SCALE GENOMIC DNA]</scope>
    <source>
        <strain evidence="1 2">DSM 12556</strain>
    </source>
</reference>
<keyword evidence="2" id="KW-1185">Reference proteome</keyword>
<evidence type="ECO:0008006" key="3">
    <source>
        <dbReference type="Google" id="ProtNLM"/>
    </source>
</evidence>
<accession>H0URG0</accession>